<proteinExistence type="predicted"/>
<sequence>MKARYGSKFNENRGAWEFDVVGEELPSIVINNLPEGTRSEIMKSAGPAIIIGLLTSLTIIKKSTRPESEMIFIMQELASDFSGIPVIAAQLAFESLKREPSPWFPDYHVIVERFNDFTRRVGMLKDAYSLQEKTA</sequence>
<accession>A0A6J5M401</accession>
<name>A0A6J5M401_9CAUD</name>
<evidence type="ECO:0000313" key="1">
    <source>
        <dbReference type="EMBL" id="CAB4139740.1"/>
    </source>
</evidence>
<dbReference type="EMBL" id="LR796368">
    <property type="protein sequence ID" value="CAB4139740.1"/>
    <property type="molecule type" value="Genomic_DNA"/>
</dbReference>
<organism evidence="1">
    <name type="scientific">uncultured Caudovirales phage</name>
    <dbReference type="NCBI Taxonomy" id="2100421"/>
    <lineage>
        <taxon>Viruses</taxon>
        <taxon>Duplodnaviria</taxon>
        <taxon>Heunggongvirae</taxon>
        <taxon>Uroviricota</taxon>
        <taxon>Caudoviricetes</taxon>
        <taxon>Peduoviridae</taxon>
        <taxon>Maltschvirus</taxon>
        <taxon>Maltschvirus maltsch</taxon>
    </lineage>
</organism>
<gene>
    <name evidence="1" type="ORF">UFOVP354_9</name>
</gene>
<reference evidence="1" key="1">
    <citation type="submission" date="2020-04" db="EMBL/GenBank/DDBJ databases">
        <authorList>
            <person name="Chiriac C."/>
            <person name="Salcher M."/>
            <person name="Ghai R."/>
            <person name="Kavagutti S V."/>
        </authorList>
    </citation>
    <scope>NUCLEOTIDE SEQUENCE</scope>
</reference>
<protein>
    <submittedName>
        <fullName evidence="1">Uncharacterized protein</fullName>
    </submittedName>
</protein>